<reference evidence="2" key="1">
    <citation type="submission" date="2022-06" db="EMBL/GenBank/DDBJ databases">
        <title>Genomic Encyclopedia of Archaeal and Bacterial Type Strains, Phase II (KMG-II): from individual species to whole genera.</title>
        <authorList>
            <person name="Goeker M."/>
        </authorList>
    </citation>
    <scope>NUCLEOTIDE SEQUENCE</scope>
    <source>
        <strain evidence="2">DSM 26652</strain>
    </source>
</reference>
<dbReference type="SUPFAM" id="SSF54427">
    <property type="entry name" value="NTF2-like"/>
    <property type="match status" value="1"/>
</dbReference>
<keyword evidence="3" id="KW-1185">Reference proteome</keyword>
<proteinExistence type="predicted"/>
<evidence type="ECO:0000259" key="1">
    <source>
        <dbReference type="Pfam" id="PF13577"/>
    </source>
</evidence>
<dbReference type="RefSeq" id="WP_253839442.1">
    <property type="nucleotide sequence ID" value="NZ_JAMTCS010000015.1"/>
</dbReference>
<sequence>MLTIEDRHDIAETLAHHAFVFDENQLDRLGELFVPDAVYDMSAAGMGTYQGIAAIGAAAAALSENGHAPRTHLALRHQDGRWLISRRVITPVEA</sequence>
<dbReference type="AlphaFoldDB" id="A0A9X2JYD8"/>
<comment type="caution">
    <text evidence="2">The sequence shown here is derived from an EMBL/GenBank/DDBJ whole genome shotgun (WGS) entry which is preliminary data.</text>
</comment>
<accession>A0A9X2JYD8</accession>
<organism evidence="2 3">
    <name type="scientific">Promicromonospora thailandica</name>
    <dbReference type="NCBI Taxonomy" id="765201"/>
    <lineage>
        <taxon>Bacteria</taxon>
        <taxon>Bacillati</taxon>
        <taxon>Actinomycetota</taxon>
        <taxon>Actinomycetes</taxon>
        <taxon>Micrococcales</taxon>
        <taxon>Promicromonosporaceae</taxon>
        <taxon>Promicromonospora</taxon>
    </lineage>
</organism>
<gene>
    <name evidence="2" type="ORF">APR03_004465</name>
</gene>
<evidence type="ECO:0000313" key="2">
    <source>
        <dbReference type="EMBL" id="MCP2267093.1"/>
    </source>
</evidence>
<dbReference type="Gene3D" id="3.10.450.50">
    <property type="match status" value="1"/>
</dbReference>
<dbReference type="EMBL" id="JAMTCS010000015">
    <property type="protein sequence ID" value="MCP2267093.1"/>
    <property type="molecule type" value="Genomic_DNA"/>
</dbReference>
<feature type="domain" description="SnoaL-like" evidence="1">
    <location>
        <begin position="3"/>
        <end position="73"/>
    </location>
</feature>
<dbReference type="Proteomes" id="UP001139493">
    <property type="component" value="Unassembled WGS sequence"/>
</dbReference>
<dbReference type="InterPro" id="IPR037401">
    <property type="entry name" value="SnoaL-like"/>
</dbReference>
<evidence type="ECO:0000313" key="3">
    <source>
        <dbReference type="Proteomes" id="UP001139493"/>
    </source>
</evidence>
<dbReference type="Pfam" id="PF13577">
    <property type="entry name" value="SnoaL_4"/>
    <property type="match status" value="1"/>
</dbReference>
<protein>
    <submittedName>
        <fullName evidence="2">SnoaL-like domain-containing protein</fullName>
    </submittedName>
</protein>
<dbReference type="InterPro" id="IPR032710">
    <property type="entry name" value="NTF2-like_dom_sf"/>
</dbReference>
<name>A0A9X2JYD8_9MICO</name>